<protein>
    <recommendedName>
        <fullName evidence="3">Mtf2-like C-terminal domain-containing protein</fullName>
    </recommendedName>
</protein>
<dbReference type="HOGENOM" id="CLU_729870_0_0_1"/>
<name>A0A015J9X1_RHIIW</name>
<dbReference type="STRING" id="1432141.A0A015J9X1"/>
<dbReference type="Pfam" id="PF19189">
    <property type="entry name" value="Mtf2"/>
    <property type="match status" value="1"/>
</dbReference>
<feature type="region of interest" description="Disordered" evidence="2">
    <location>
        <begin position="58"/>
        <end position="78"/>
    </location>
</feature>
<evidence type="ECO:0000313" key="4">
    <source>
        <dbReference type="EMBL" id="EXX66367.1"/>
    </source>
</evidence>
<comment type="caution">
    <text evidence="4">The sequence shown here is derived from an EMBL/GenBank/DDBJ whole genome shotgun (WGS) entry which is preliminary data.</text>
</comment>
<gene>
    <name evidence="4" type="ORF">RirG_124460</name>
</gene>
<feature type="domain" description="Mtf2-like C-terminal" evidence="3">
    <location>
        <begin position="271"/>
        <end position="445"/>
    </location>
</feature>
<keyword evidence="5" id="KW-1185">Reference proteome</keyword>
<dbReference type="PANTHER" id="PTHR39468">
    <property type="entry name" value="CHROMOSOME 7, WHOLE GENOME SHOTGUN SEQUENCE"/>
    <property type="match status" value="1"/>
</dbReference>
<accession>A0A015J9X1</accession>
<proteinExistence type="predicted"/>
<dbReference type="InterPro" id="IPR040009">
    <property type="entry name" value="Mtf2/C5D6.12-like"/>
</dbReference>
<reference evidence="4 5" key="1">
    <citation type="submission" date="2014-02" db="EMBL/GenBank/DDBJ databases">
        <title>Single nucleus genome sequencing reveals high similarity among nuclei of an endomycorrhizal fungus.</title>
        <authorList>
            <person name="Lin K."/>
            <person name="Geurts R."/>
            <person name="Zhang Z."/>
            <person name="Limpens E."/>
            <person name="Saunders D.G."/>
            <person name="Mu D."/>
            <person name="Pang E."/>
            <person name="Cao H."/>
            <person name="Cha H."/>
            <person name="Lin T."/>
            <person name="Zhou Q."/>
            <person name="Shang Y."/>
            <person name="Li Y."/>
            <person name="Ivanov S."/>
            <person name="Sharma T."/>
            <person name="Velzen R.V."/>
            <person name="Ruijter N.D."/>
            <person name="Aanen D.K."/>
            <person name="Win J."/>
            <person name="Kamoun S."/>
            <person name="Bisseling T."/>
            <person name="Huang S."/>
        </authorList>
    </citation>
    <scope>NUCLEOTIDE SEQUENCE [LARGE SCALE GENOMIC DNA]</scope>
    <source>
        <strain evidence="5">DAOM197198w</strain>
    </source>
</reference>
<feature type="region of interest" description="Disordered" evidence="2">
    <location>
        <begin position="93"/>
        <end position="122"/>
    </location>
</feature>
<dbReference type="AlphaFoldDB" id="A0A015J9X1"/>
<dbReference type="EMBL" id="JEMT01018991">
    <property type="protein sequence ID" value="EXX66367.1"/>
    <property type="molecule type" value="Genomic_DNA"/>
</dbReference>
<organism evidence="4 5">
    <name type="scientific">Rhizophagus irregularis (strain DAOM 197198w)</name>
    <name type="common">Glomus intraradices</name>
    <dbReference type="NCBI Taxonomy" id="1432141"/>
    <lineage>
        <taxon>Eukaryota</taxon>
        <taxon>Fungi</taxon>
        <taxon>Fungi incertae sedis</taxon>
        <taxon>Mucoromycota</taxon>
        <taxon>Glomeromycotina</taxon>
        <taxon>Glomeromycetes</taxon>
        <taxon>Glomerales</taxon>
        <taxon>Glomeraceae</taxon>
        <taxon>Rhizophagus</taxon>
    </lineage>
</organism>
<evidence type="ECO:0000256" key="1">
    <source>
        <dbReference type="SAM" id="Coils"/>
    </source>
</evidence>
<dbReference type="OrthoDB" id="2444174at2759"/>
<evidence type="ECO:0000259" key="3">
    <source>
        <dbReference type="Pfam" id="PF19189"/>
    </source>
</evidence>
<dbReference type="SMR" id="A0A015J9X1"/>
<feature type="compositionally biased region" description="Polar residues" evidence="2">
    <location>
        <begin position="58"/>
        <end position="71"/>
    </location>
</feature>
<dbReference type="GO" id="GO:0005739">
    <property type="term" value="C:mitochondrion"/>
    <property type="evidence" value="ECO:0007669"/>
    <property type="project" value="InterPro"/>
</dbReference>
<keyword evidence="1" id="KW-0175">Coiled coil</keyword>
<dbReference type="PANTHER" id="PTHR39468:SF1">
    <property type="entry name" value="MTF2-LIKE C-TERMINAL DOMAIN-CONTAINING PROTEIN"/>
    <property type="match status" value="1"/>
</dbReference>
<sequence length="453" mass="53548">MFQQIIRKHHSGNILKVIFRTTILNKKRGYITASTSARVLPDNIEIEEYRQLETENTLTIDDDNLMNQQNHSEPDNETSDEWKFLFEVVVEEKEDHNKNDDDDNNNNNNNNDNNNNNNYDNYKVNKKRELPTSISSIKQQSNFNRNDQNQFISYEKDGDAFRKIFRSLLDNKTNEQMKNSKLKEKEKSKSRQKLLTIEKHLIDLMNRNGERKLKQEQEKEKEKEKVKEKENKWIKEHFDSIPNDSNITTSSSSLTNLFNETDSSSIKINDELLLKCETKKQLQDFVTKHIFGIENDDNNKKSSSSSDTFNSTNSKLVVDDFNRLFPFKYANLLKQSILACKKFKDPYLALSIFEQVKRRGSLSYQLGCTTKVYNQILLIRWEFWKDLKGIENLLNEMIENKISFDKETSDIIVSIELEVISHNNLKRWDSFDKKSYNSIIKLFENKEYKFQTL</sequence>
<dbReference type="Proteomes" id="UP000022910">
    <property type="component" value="Unassembled WGS sequence"/>
</dbReference>
<feature type="compositionally biased region" description="Low complexity" evidence="2">
    <location>
        <begin position="105"/>
        <end position="122"/>
    </location>
</feature>
<dbReference type="InterPro" id="IPR043837">
    <property type="entry name" value="Mtf2-like_C"/>
</dbReference>
<evidence type="ECO:0000256" key="2">
    <source>
        <dbReference type="SAM" id="MobiDB-lite"/>
    </source>
</evidence>
<evidence type="ECO:0000313" key="5">
    <source>
        <dbReference type="Proteomes" id="UP000022910"/>
    </source>
</evidence>
<feature type="coiled-coil region" evidence="1">
    <location>
        <begin position="206"/>
        <end position="236"/>
    </location>
</feature>